<name>C4ZEY5_AGARV</name>
<organism evidence="1 2">
    <name type="scientific">Agathobacter rectalis (strain ATCC 33656 / DSM 3377 / JCM 17463 / KCTC 5835 / VPI 0990)</name>
    <name type="common">Eubacterium rectale</name>
    <dbReference type="NCBI Taxonomy" id="515619"/>
    <lineage>
        <taxon>Bacteria</taxon>
        <taxon>Bacillati</taxon>
        <taxon>Bacillota</taxon>
        <taxon>Clostridia</taxon>
        <taxon>Lachnospirales</taxon>
        <taxon>Lachnospiraceae</taxon>
        <taxon>Agathobacter</taxon>
    </lineage>
</organism>
<dbReference type="EMBL" id="CP001107">
    <property type="protein sequence ID" value="ACR76106.1"/>
    <property type="molecule type" value="Genomic_DNA"/>
</dbReference>
<reference evidence="1 2" key="1">
    <citation type="journal article" date="2009" name="Proc. Natl. Acad. Sci. U.S.A.">
        <title>Characterizing a model human gut microbiota composed of members of its two dominant bacterial phyla.</title>
        <authorList>
            <person name="Mahowald M.A."/>
            <person name="Rey F.E."/>
            <person name="Seedorf H."/>
            <person name="Turnbaugh P.J."/>
            <person name="Fulton R.S."/>
            <person name="Wollam A."/>
            <person name="Shah N."/>
            <person name="Wang C."/>
            <person name="Magrini V."/>
            <person name="Wilson R.K."/>
            <person name="Cantarel B.L."/>
            <person name="Coutinho P.M."/>
            <person name="Henrissat B."/>
            <person name="Crock L.W."/>
            <person name="Russell A."/>
            <person name="Verberkmoes N.C."/>
            <person name="Hettich R.L."/>
            <person name="Gordon J.I."/>
        </authorList>
    </citation>
    <scope>NUCLEOTIDE SEQUENCE [LARGE SCALE GENOMIC DNA]</scope>
    <source>
        <strain evidence="2">ATCC 33656 / DSM 3377 / JCM 17463 / KCTC 5835 / LMG 30912 / VPI 0990</strain>
    </source>
</reference>
<dbReference type="HOGENOM" id="CLU_3152966_0_0_9"/>
<dbReference type="PaxDb" id="515619-EUBREC_2375"/>
<dbReference type="Proteomes" id="UP000001477">
    <property type="component" value="Chromosome"/>
</dbReference>
<accession>C4ZEY5</accession>
<gene>
    <name evidence="1" type="ordered locus">EUBREC_2375</name>
</gene>
<proteinExistence type="predicted"/>
<evidence type="ECO:0000313" key="2">
    <source>
        <dbReference type="Proteomes" id="UP000001477"/>
    </source>
</evidence>
<dbReference type="AlphaFoldDB" id="C4ZEY5"/>
<sequence length="48" mass="5536">MNPHDCNNHKILSLARLPVPTLPHIFDFLSLVSRDFDIISNQTKYVNT</sequence>
<protein>
    <submittedName>
        <fullName evidence="1">Uncharacterized protein</fullName>
    </submittedName>
</protein>
<dbReference type="KEGG" id="ere:EUBREC_2375"/>
<evidence type="ECO:0000313" key="1">
    <source>
        <dbReference type="EMBL" id="ACR76106.1"/>
    </source>
</evidence>